<sequence>MENYLTYEQIKSKCEKLSEEYEIDETHFFDIIYIILDSDISVESKLIKSYQELLNKVNDEINTMEQFMDVRPSCAMGCAFCCYYPIIINHLEKKCMEESIRAMPESRQNKIKSHILSYKEKYKNELVELSNLDRDNEQFKNNYKKLNIPCVMLDTSTNSCLAYEIRPLPCRTYVNYANPAVCATSTMPKEPVSYEFLYSQYMGALHELVSELYEEDNLGFARYPDDFYEEKMLFEWFASNHE</sequence>
<dbReference type="EMBL" id="JBHSDV010000001">
    <property type="protein sequence ID" value="MFC4387593.1"/>
    <property type="molecule type" value="Genomic_DNA"/>
</dbReference>
<organism evidence="1 2">
    <name type="scientific">Gracilibacillus marinus</name>
    <dbReference type="NCBI Taxonomy" id="630535"/>
    <lineage>
        <taxon>Bacteria</taxon>
        <taxon>Bacillati</taxon>
        <taxon>Bacillota</taxon>
        <taxon>Bacilli</taxon>
        <taxon>Bacillales</taxon>
        <taxon>Bacillaceae</taxon>
        <taxon>Gracilibacillus</taxon>
    </lineage>
</organism>
<dbReference type="RefSeq" id="WP_390197649.1">
    <property type="nucleotide sequence ID" value="NZ_JBHSDV010000001.1"/>
</dbReference>
<keyword evidence="2" id="KW-1185">Reference proteome</keyword>
<protein>
    <submittedName>
        <fullName evidence="1">YkgJ family cysteine cluster protein</fullName>
    </submittedName>
</protein>
<gene>
    <name evidence="1" type="ORF">ACFOZ1_07170</name>
</gene>
<dbReference type="Proteomes" id="UP001595880">
    <property type="component" value="Unassembled WGS sequence"/>
</dbReference>
<evidence type="ECO:0000313" key="1">
    <source>
        <dbReference type="EMBL" id="MFC4387593.1"/>
    </source>
</evidence>
<evidence type="ECO:0000313" key="2">
    <source>
        <dbReference type="Proteomes" id="UP001595880"/>
    </source>
</evidence>
<name>A0ABV8VSY8_9BACI</name>
<comment type="caution">
    <text evidence="1">The sequence shown here is derived from an EMBL/GenBank/DDBJ whole genome shotgun (WGS) entry which is preliminary data.</text>
</comment>
<proteinExistence type="predicted"/>
<accession>A0ABV8VSY8</accession>
<dbReference type="InterPro" id="IPR005358">
    <property type="entry name" value="Puta_zinc/iron-chelating_dom"/>
</dbReference>
<reference evidence="2" key="1">
    <citation type="journal article" date="2019" name="Int. J. Syst. Evol. Microbiol.">
        <title>The Global Catalogue of Microorganisms (GCM) 10K type strain sequencing project: providing services to taxonomists for standard genome sequencing and annotation.</title>
        <authorList>
            <consortium name="The Broad Institute Genomics Platform"/>
            <consortium name="The Broad Institute Genome Sequencing Center for Infectious Disease"/>
            <person name="Wu L."/>
            <person name="Ma J."/>
        </authorList>
    </citation>
    <scope>NUCLEOTIDE SEQUENCE [LARGE SCALE GENOMIC DNA]</scope>
    <source>
        <strain evidence="2">KACC 14058</strain>
    </source>
</reference>
<dbReference type="Pfam" id="PF03692">
    <property type="entry name" value="CxxCxxCC"/>
    <property type="match status" value="1"/>
</dbReference>